<evidence type="ECO:0000256" key="7">
    <source>
        <dbReference type="ARBA" id="ARBA00022603"/>
    </source>
</evidence>
<sequence length="451" mass="51972">MNKSQTIRSAATDLLTRVDKSGGYSHLLVDQVIKRNNYSSKDARLFTEIVYGTLQRRMTLEYYLSSFITKKRKIDPWVKWLLLLSIYQFHYLSKVPDHAVIHEAVEIGKQKGHAGIAKFVNGILRNIQRNGLPSLETINDPIERISIETSHPLWLVKRWEEMYGMDITRDMCEENNRRKKMTVRIQPMRTNRRQLIERLESDGLEAVPSQVSPQGIIITEGNILHHPSFKEGIVTIQDESSMLVSEILNPKENMTVLDACSAPGGKTTHLAEKMLDKGVIYAHDLHAKKVKLVEQKAKQLGLQTIKAEPSDARKLQEKYDKEHFDRILVDAPCSGFGVVSSKPDIKYHREYEDVRNLAAIQLDILSHVAPLMKRNGRMVYSTCTVDKEENEEVIRQFLNHSPNFEVDEEFFEELPDFLRNSHGRTEFGLQIFPQDLQSDGFFITRLKWKNG</sequence>
<feature type="domain" description="SAM-dependent MTase RsmB/NOP-type" evidence="15">
    <location>
        <begin position="171"/>
        <end position="449"/>
    </location>
</feature>
<feature type="binding site" evidence="14">
    <location>
        <position position="284"/>
    </location>
    <ligand>
        <name>S-adenosyl-L-methionine</name>
        <dbReference type="ChEBI" id="CHEBI:59789"/>
    </ligand>
</feature>
<dbReference type="GO" id="GO:0003723">
    <property type="term" value="F:RNA binding"/>
    <property type="evidence" value="ECO:0007669"/>
    <property type="project" value="UniProtKB-UniRule"/>
</dbReference>
<proteinExistence type="inferred from homology"/>
<dbReference type="InterPro" id="IPR029063">
    <property type="entry name" value="SAM-dependent_MTases_sf"/>
</dbReference>
<keyword evidence="5" id="KW-0963">Cytoplasm</keyword>
<dbReference type="NCBIfam" id="TIGR00563">
    <property type="entry name" value="rsmB"/>
    <property type="match status" value="1"/>
</dbReference>
<name>A0A841RIA9_9BACI</name>
<dbReference type="Pfam" id="PF01029">
    <property type="entry name" value="NusB"/>
    <property type="match status" value="1"/>
</dbReference>
<dbReference type="InterPro" id="IPR054728">
    <property type="entry name" value="RsmB-like_ferredoxin"/>
</dbReference>
<comment type="caution">
    <text evidence="16">The sequence shown here is derived from an EMBL/GenBank/DDBJ whole genome shotgun (WGS) entry which is preliminary data.</text>
</comment>
<comment type="similarity">
    <text evidence="3 14">Belongs to the class I-like SAM-binding methyltransferase superfamily. RsmB/NOP family.</text>
</comment>
<evidence type="ECO:0000256" key="10">
    <source>
        <dbReference type="ARBA" id="ARBA00022884"/>
    </source>
</evidence>
<accession>A0A841RIA9</accession>
<feature type="binding site" evidence="14">
    <location>
        <position position="311"/>
    </location>
    <ligand>
        <name>S-adenosyl-L-methionine</name>
        <dbReference type="ChEBI" id="CHEBI:59789"/>
    </ligand>
</feature>
<dbReference type="PRINTS" id="PR02008">
    <property type="entry name" value="RCMTFAMILY"/>
</dbReference>
<dbReference type="PANTHER" id="PTHR22807">
    <property type="entry name" value="NOP2 YEAST -RELATED NOL1/NOP2/FMU SUN DOMAIN-CONTAINING"/>
    <property type="match status" value="1"/>
</dbReference>
<comment type="catalytic activity">
    <reaction evidence="13">
        <text>cytidine(967) in 16S rRNA + S-adenosyl-L-methionine = 5-methylcytidine(967) in 16S rRNA + S-adenosyl-L-homocysteine + H(+)</text>
        <dbReference type="Rhea" id="RHEA:42748"/>
        <dbReference type="Rhea" id="RHEA-COMP:10219"/>
        <dbReference type="Rhea" id="RHEA-COMP:10220"/>
        <dbReference type="ChEBI" id="CHEBI:15378"/>
        <dbReference type="ChEBI" id="CHEBI:57856"/>
        <dbReference type="ChEBI" id="CHEBI:59789"/>
        <dbReference type="ChEBI" id="CHEBI:74483"/>
        <dbReference type="ChEBI" id="CHEBI:82748"/>
        <dbReference type="EC" id="2.1.1.176"/>
    </reaction>
</comment>
<dbReference type="FunFam" id="3.30.70.1170:FF:000003">
    <property type="entry name" value="16S rRNA (Cytosine(967)-C(5))-methyltransferase RsmB"/>
    <property type="match status" value="1"/>
</dbReference>
<dbReference type="InterPro" id="IPR018314">
    <property type="entry name" value="RsmB/NOL1/NOP2-like_CS"/>
</dbReference>
<evidence type="ECO:0000256" key="8">
    <source>
        <dbReference type="ARBA" id="ARBA00022679"/>
    </source>
</evidence>
<evidence type="ECO:0000256" key="12">
    <source>
        <dbReference type="ARBA" id="ARBA00031088"/>
    </source>
</evidence>
<dbReference type="FunFam" id="1.10.940.10:FF:000006">
    <property type="entry name" value="16S rRNA (Cytosine(967)-C(5))-methyltransferase RsmB"/>
    <property type="match status" value="1"/>
</dbReference>
<dbReference type="GO" id="GO:0005737">
    <property type="term" value="C:cytoplasm"/>
    <property type="evidence" value="ECO:0007669"/>
    <property type="project" value="UniProtKB-SubCell"/>
</dbReference>
<dbReference type="AlphaFoldDB" id="A0A841RIA9"/>
<evidence type="ECO:0000256" key="1">
    <source>
        <dbReference type="ARBA" id="ARBA00002724"/>
    </source>
</evidence>
<dbReference type="Gene3D" id="3.40.50.150">
    <property type="entry name" value="Vaccinia Virus protein VP39"/>
    <property type="match status" value="1"/>
</dbReference>
<evidence type="ECO:0000259" key="15">
    <source>
        <dbReference type="PROSITE" id="PS51686"/>
    </source>
</evidence>
<evidence type="ECO:0000256" key="14">
    <source>
        <dbReference type="PROSITE-ProRule" id="PRU01023"/>
    </source>
</evidence>
<comment type="subcellular location">
    <subcellularLocation>
        <location evidence="2">Cytoplasm</location>
    </subcellularLocation>
</comment>
<evidence type="ECO:0000313" key="17">
    <source>
        <dbReference type="Proteomes" id="UP000572212"/>
    </source>
</evidence>
<dbReference type="CDD" id="cd02440">
    <property type="entry name" value="AdoMet_MTases"/>
    <property type="match status" value="1"/>
</dbReference>
<dbReference type="InterPro" id="IPR004573">
    <property type="entry name" value="rRNA_ssu_MeTfrase_B"/>
</dbReference>
<dbReference type="Proteomes" id="UP000572212">
    <property type="component" value="Unassembled WGS sequence"/>
</dbReference>
<comment type="function">
    <text evidence="1">Specifically methylates the cytosine at position 967 (m5C967) of 16S rRNA.</text>
</comment>
<keyword evidence="17" id="KW-1185">Reference proteome</keyword>
<dbReference type="Pfam" id="PF22458">
    <property type="entry name" value="RsmF-B_ferredox"/>
    <property type="match status" value="1"/>
</dbReference>
<dbReference type="InterPro" id="IPR049560">
    <property type="entry name" value="MeTrfase_RsmB-F_NOP2_cat"/>
</dbReference>
<organism evidence="16 17">
    <name type="scientific">Gracilibacillus halotolerans</name>
    <dbReference type="NCBI Taxonomy" id="74386"/>
    <lineage>
        <taxon>Bacteria</taxon>
        <taxon>Bacillati</taxon>
        <taxon>Bacillota</taxon>
        <taxon>Bacilli</taxon>
        <taxon>Bacillales</taxon>
        <taxon>Bacillaceae</taxon>
        <taxon>Gracilibacillus</taxon>
    </lineage>
</organism>
<keyword evidence="10 14" id="KW-0694">RNA-binding</keyword>
<feature type="active site" description="Nucleophile" evidence="14">
    <location>
        <position position="383"/>
    </location>
</feature>
<dbReference type="FunFam" id="3.40.50.150:FF:000022">
    <property type="entry name" value="Ribosomal RNA small subunit methyltransferase B"/>
    <property type="match status" value="1"/>
</dbReference>
<dbReference type="PROSITE" id="PS51686">
    <property type="entry name" value="SAM_MT_RSMB_NOP"/>
    <property type="match status" value="1"/>
</dbReference>
<feature type="binding site" evidence="14">
    <location>
        <begin position="260"/>
        <end position="266"/>
    </location>
    <ligand>
        <name>S-adenosyl-L-methionine</name>
        <dbReference type="ChEBI" id="CHEBI:59789"/>
    </ligand>
</feature>
<dbReference type="NCBIfam" id="NF011494">
    <property type="entry name" value="PRK14902.1"/>
    <property type="match status" value="1"/>
</dbReference>
<reference evidence="16 17" key="1">
    <citation type="submission" date="2020-08" db="EMBL/GenBank/DDBJ databases">
        <title>Genomic Encyclopedia of Type Strains, Phase IV (KMG-IV): sequencing the most valuable type-strain genomes for metagenomic binning, comparative biology and taxonomic classification.</title>
        <authorList>
            <person name="Goeker M."/>
        </authorList>
    </citation>
    <scope>NUCLEOTIDE SEQUENCE [LARGE SCALE GENOMIC DNA]</scope>
    <source>
        <strain evidence="16 17">DSM 11805</strain>
    </source>
</reference>
<evidence type="ECO:0000256" key="6">
    <source>
        <dbReference type="ARBA" id="ARBA00022552"/>
    </source>
</evidence>
<evidence type="ECO:0000256" key="9">
    <source>
        <dbReference type="ARBA" id="ARBA00022691"/>
    </source>
</evidence>
<keyword evidence="6" id="KW-0698">rRNA processing</keyword>
<dbReference type="RefSeq" id="WP_184243568.1">
    <property type="nucleotide sequence ID" value="NZ_BAAACU010000022.1"/>
</dbReference>
<dbReference type="EC" id="2.1.1.176" evidence="4"/>
<dbReference type="Gene3D" id="3.30.70.1170">
    <property type="entry name" value="Sun protein, domain 3"/>
    <property type="match status" value="1"/>
</dbReference>
<feature type="binding site" evidence="14">
    <location>
        <position position="330"/>
    </location>
    <ligand>
        <name>S-adenosyl-L-methionine</name>
        <dbReference type="ChEBI" id="CHEBI:59789"/>
    </ligand>
</feature>
<dbReference type="PANTHER" id="PTHR22807:SF53">
    <property type="entry name" value="RIBOSOMAL RNA SMALL SUBUNIT METHYLTRANSFERASE B-RELATED"/>
    <property type="match status" value="1"/>
</dbReference>
<dbReference type="Gene3D" id="1.10.940.10">
    <property type="entry name" value="NusB-like"/>
    <property type="match status" value="1"/>
</dbReference>
<dbReference type="SUPFAM" id="SSF48013">
    <property type="entry name" value="NusB-like"/>
    <property type="match status" value="1"/>
</dbReference>
<dbReference type="Pfam" id="PF01189">
    <property type="entry name" value="Methyltr_RsmB-F"/>
    <property type="match status" value="1"/>
</dbReference>
<dbReference type="InterPro" id="IPR035926">
    <property type="entry name" value="NusB-like_sf"/>
</dbReference>
<evidence type="ECO:0000313" key="16">
    <source>
        <dbReference type="EMBL" id="MBB6511393.1"/>
    </source>
</evidence>
<dbReference type="GO" id="GO:0008649">
    <property type="term" value="F:rRNA methyltransferase activity"/>
    <property type="evidence" value="ECO:0007669"/>
    <property type="project" value="InterPro"/>
</dbReference>
<evidence type="ECO:0000256" key="5">
    <source>
        <dbReference type="ARBA" id="ARBA00022490"/>
    </source>
</evidence>
<dbReference type="GO" id="GO:0006355">
    <property type="term" value="P:regulation of DNA-templated transcription"/>
    <property type="evidence" value="ECO:0007669"/>
    <property type="project" value="InterPro"/>
</dbReference>
<dbReference type="EMBL" id="JACHON010000001">
    <property type="protein sequence ID" value="MBB6511393.1"/>
    <property type="molecule type" value="Genomic_DNA"/>
</dbReference>
<dbReference type="InterPro" id="IPR006027">
    <property type="entry name" value="NusB_RsmB_TIM44"/>
</dbReference>
<evidence type="ECO:0000256" key="4">
    <source>
        <dbReference type="ARBA" id="ARBA00012140"/>
    </source>
</evidence>
<keyword evidence="8 14" id="KW-0808">Transferase</keyword>
<gene>
    <name evidence="16" type="ORF">GGQ92_000160</name>
</gene>
<dbReference type="SUPFAM" id="SSF53335">
    <property type="entry name" value="S-adenosyl-L-methionine-dependent methyltransferases"/>
    <property type="match status" value="1"/>
</dbReference>
<dbReference type="InterPro" id="IPR001678">
    <property type="entry name" value="MeTrfase_RsmB-F_NOP2_dom"/>
</dbReference>
<evidence type="ECO:0000256" key="3">
    <source>
        <dbReference type="ARBA" id="ARBA00007494"/>
    </source>
</evidence>
<keyword evidence="9 14" id="KW-0949">S-adenosyl-L-methionine</keyword>
<protein>
    <recommendedName>
        <fullName evidence="4">16S rRNA (cytosine(967)-C(5))-methyltransferase</fullName>
        <ecNumber evidence="4">2.1.1.176</ecNumber>
    </recommendedName>
    <alternativeName>
        <fullName evidence="11">16S rRNA m5C967 methyltransferase</fullName>
    </alternativeName>
    <alternativeName>
        <fullName evidence="12">rRNA (cytosine-C(5)-)-methyltransferase RsmB</fullName>
    </alternativeName>
</protein>
<keyword evidence="7 14" id="KW-0489">Methyltransferase</keyword>
<dbReference type="PROSITE" id="PS01153">
    <property type="entry name" value="NOL1_NOP2_SUN"/>
    <property type="match status" value="1"/>
</dbReference>
<evidence type="ECO:0000256" key="2">
    <source>
        <dbReference type="ARBA" id="ARBA00004496"/>
    </source>
</evidence>
<evidence type="ECO:0000256" key="13">
    <source>
        <dbReference type="ARBA" id="ARBA00047283"/>
    </source>
</evidence>
<evidence type="ECO:0000256" key="11">
    <source>
        <dbReference type="ARBA" id="ARBA00030399"/>
    </source>
</evidence>
<dbReference type="InterPro" id="IPR023267">
    <property type="entry name" value="RCMT"/>
</dbReference>